<reference evidence="2" key="1">
    <citation type="submission" date="2021-06" db="EMBL/GenBank/DDBJ databases">
        <authorList>
            <person name="Hodson N. C."/>
            <person name="Mongue J. A."/>
            <person name="Jaron S. K."/>
        </authorList>
    </citation>
    <scope>NUCLEOTIDE SEQUENCE</scope>
</reference>
<evidence type="ECO:0000313" key="3">
    <source>
        <dbReference type="Proteomes" id="UP000708208"/>
    </source>
</evidence>
<feature type="non-terminal residue" evidence="2">
    <location>
        <position position="1"/>
    </location>
</feature>
<gene>
    <name evidence="2" type="ORF">AFUS01_LOCUS26005</name>
</gene>
<dbReference type="AlphaFoldDB" id="A0A8J2KF56"/>
<sequence length="67" mass="7557">MKAIPDTCVAASSDRKFALLIYIMDRPLNIDDDIFEAETFANSSKPKKRSRNPSIWARSLSKKARVA</sequence>
<comment type="caution">
    <text evidence="2">The sequence shown here is derived from an EMBL/GenBank/DDBJ whole genome shotgun (WGS) entry which is preliminary data.</text>
</comment>
<name>A0A8J2KF56_9HEXA</name>
<accession>A0A8J2KF56</accession>
<evidence type="ECO:0000256" key="1">
    <source>
        <dbReference type="SAM" id="MobiDB-lite"/>
    </source>
</evidence>
<keyword evidence="3" id="KW-1185">Reference proteome</keyword>
<dbReference type="Proteomes" id="UP000708208">
    <property type="component" value="Unassembled WGS sequence"/>
</dbReference>
<proteinExistence type="predicted"/>
<dbReference type="EMBL" id="CAJVCH010341527">
    <property type="protein sequence ID" value="CAG7815317.1"/>
    <property type="molecule type" value="Genomic_DNA"/>
</dbReference>
<evidence type="ECO:0000313" key="2">
    <source>
        <dbReference type="EMBL" id="CAG7815317.1"/>
    </source>
</evidence>
<feature type="region of interest" description="Disordered" evidence="1">
    <location>
        <begin position="42"/>
        <end position="67"/>
    </location>
</feature>
<organism evidence="2 3">
    <name type="scientific">Allacma fusca</name>
    <dbReference type="NCBI Taxonomy" id="39272"/>
    <lineage>
        <taxon>Eukaryota</taxon>
        <taxon>Metazoa</taxon>
        <taxon>Ecdysozoa</taxon>
        <taxon>Arthropoda</taxon>
        <taxon>Hexapoda</taxon>
        <taxon>Collembola</taxon>
        <taxon>Symphypleona</taxon>
        <taxon>Sminthuridae</taxon>
        <taxon>Allacma</taxon>
    </lineage>
</organism>
<protein>
    <submittedName>
        <fullName evidence="2">Uncharacterized protein</fullName>
    </submittedName>
</protein>